<organism evidence="2 3">
    <name type="scientific">Candidatus Lloydbacteria bacterium RIFCSPHIGHO2_02_FULL_50_13</name>
    <dbReference type="NCBI Taxonomy" id="1798661"/>
    <lineage>
        <taxon>Bacteria</taxon>
        <taxon>Candidatus Lloydiibacteriota</taxon>
    </lineage>
</organism>
<comment type="caution">
    <text evidence="2">The sequence shown here is derived from an EMBL/GenBank/DDBJ whole genome shotgun (WGS) entry which is preliminary data.</text>
</comment>
<evidence type="ECO:0000313" key="3">
    <source>
        <dbReference type="Proteomes" id="UP000177996"/>
    </source>
</evidence>
<dbReference type="AlphaFoldDB" id="A0A1G2DA41"/>
<feature type="domain" description="Bacterial repeat" evidence="1">
    <location>
        <begin position="16"/>
        <end position="85"/>
    </location>
</feature>
<dbReference type="Pfam" id="PF18998">
    <property type="entry name" value="Flg_new_2"/>
    <property type="match status" value="1"/>
</dbReference>
<dbReference type="InterPro" id="IPR044060">
    <property type="entry name" value="Bacterial_rp_domain"/>
</dbReference>
<evidence type="ECO:0000259" key="1">
    <source>
        <dbReference type="Pfam" id="PF18998"/>
    </source>
</evidence>
<evidence type="ECO:0000313" key="2">
    <source>
        <dbReference type="EMBL" id="OGZ10487.1"/>
    </source>
</evidence>
<proteinExistence type="predicted"/>
<gene>
    <name evidence="2" type="ORF">A3D65_04760</name>
</gene>
<name>A0A1G2DA41_9BACT</name>
<dbReference type="EMBL" id="MHLL01000009">
    <property type="protein sequence ID" value="OGZ10487.1"/>
    <property type="molecule type" value="Genomic_DNA"/>
</dbReference>
<accession>A0A1G2DA41</accession>
<reference evidence="2 3" key="1">
    <citation type="journal article" date="2016" name="Nat. Commun.">
        <title>Thousands of microbial genomes shed light on interconnected biogeochemical processes in an aquifer system.</title>
        <authorList>
            <person name="Anantharaman K."/>
            <person name="Brown C.T."/>
            <person name="Hug L.A."/>
            <person name="Sharon I."/>
            <person name="Castelle C.J."/>
            <person name="Probst A.J."/>
            <person name="Thomas B.C."/>
            <person name="Singh A."/>
            <person name="Wilkins M.J."/>
            <person name="Karaoz U."/>
            <person name="Brodie E.L."/>
            <person name="Williams K.H."/>
            <person name="Hubbard S.S."/>
            <person name="Banfield J.F."/>
        </authorList>
    </citation>
    <scope>NUCLEOTIDE SEQUENCE [LARGE SCALE GENOMIC DNA]</scope>
</reference>
<sequence>MTANRTCTANYTANIYTVSTSASSGGTITPSSQMVTYNDTASFTVTPNSGYDIGTVSGCGGSLSGNTYTTGPITANCTVSATFTLQTGCAYGTDSLGNLLTNLDAYDRTSAEQNGKYQVTKWPPTRCFGNTGSSRYLIPLGSQFEFDSFWNNIEAGNNLPSLYRIP</sequence>
<dbReference type="Proteomes" id="UP000177996">
    <property type="component" value="Unassembled WGS sequence"/>
</dbReference>
<protein>
    <recommendedName>
        <fullName evidence="1">Bacterial repeat domain-containing protein</fullName>
    </recommendedName>
</protein>